<feature type="region of interest" description="Disordered" evidence="1">
    <location>
        <begin position="1"/>
        <end position="35"/>
    </location>
</feature>
<reference evidence="3" key="3">
    <citation type="submission" date="2018-08" db="UniProtKB">
        <authorList>
            <consortium name="EnsemblPlants"/>
        </authorList>
    </citation>
    <scope>IDENTIFICATION</scope>
    <source>
        <strain evidence="3">cv. Bd21</strain>
    </source>
</reference>
<dbReference type="Gramene" id="PNT63835">
    <property type="protein sequence ID" value="PNT63835"/>
    <property type="gene ID" value="BRADI_4g21628v3"/>
</dbReference>
<feature type="region of interest" description="Disordered" evidence="1">
    <location>
        <begin position="93"/>
        <end position="133"/>
    </location>
</feature>
<evidence type="ECO:0000313" key="2">
    <source>
        <dbReference type="EMBL" id="PNT63835.1"/>
    </source>
</evidence>
<dbReference type="EMBL" id="CM000883">
    <property type="protein sequence ID" value="PNT63835.1"/>
    <property type="molecule type" value="Genomic_DNA"/>
</dbReference>
<evidence type="ECO:0000313" key="3">
    <source>
        <dbReference type="EnsemblPlants" id="PNT63835"/>
    </source>
</evidence>
<keyword evidence="4" id="KW-1185">Reference proteome</keyword>
<evidence type="ECO:0000256" key="1">
    <source>
        <dbReference type="SAM" id="MobiDB-lite"/>
    </source>
</evidence>
<feature type="compositionally biased region" description="Basic and acidic residues" evidence="1">
    <location>
        <begin position="219"/>
        <end position="228"/>
    </location>
</feature>
<dbReference type="ExpressionAtlas" id="A0A2K2CP81">
    <property type="expression patterns" value="baseline"/>
</dbReference>
<name>A0A2K2CP81_BRADI</name>
<feature type="compositionally biased region" description="Pro residues" evidence="1">
    <location>
        <begin position="93"/>
        <end position="104"/>
    </location>
</feature>
<dbReference type="AlphaFoldDB" id="A0A2K2CP81"/>
<protein>
    <submittedName>
        <fullName evidence="2 3">Uncharacterized protein</fullName>
    </submittedName>
</protein>
<organism evidence="2">
    <name type="scientific">Brachypodium distachyon</name>
    <name type="common">Purple false brome</name>
    <name type="synonym">Trachynia distachya</name>
    <dbReference type="NCBI Taxonomy" id="15368"/>
    <lineage>
        <taxon>Eukaryota</taxon>
        <taxon>Viridiplantae</taxon>
        <taxon>Streptophyta</taxon>
        <taxon>Embryophyta</taxon>
        <taxon>Tracheophyta</taxon>
        <taxon>Spermatophyta</taxon>
        <taxon>Magnoliopsida</taxon>
        <taxon>Liliopsida</taxon>
        <taxon>Poales</taxon>
        <taxon>Poaceae</taxon>
        <taxon>BOP clade</taxon>
        <taxon>Pooideae</taxon>
        <taxon>Stipodae</taxon>
        <taxon>Brachypodieae</taxon>
        <taxon>Brachypodium</taxon>
    </lineage>
</organism>
<reference evidence="2" key="2">
    <citation type="submission" date="2017-06" db="EMBL/GenBank/DDBJ databases">
        <title>WGS assembly of Brachypodium distachyon.</title>
        <authorList>
            <consortium name="The International Brachypodium Initiative"/>
            <person name="Lucas S."/>
            <person name="Harmon-Smith M."/>
            <person name="Lail K."/>
            <person name="Tice H."/>
            <person name="Grimwood J."/>
            <person name="Bruce D."/>
            <person name="Barry K."/>
            <person name="Shu S."/>
            <person name="Lindquist E."/>
            <person name="Wang M."/>
            <person name="Pitluck S."/>
            <person name="Vogel J.P."/>
            <person name="Garvin D.F."/>
            <person name="Mockler T.C."/>
            <person name="Schmutz J."/>
            <person name="Rokhsar D."/>
            <person name="Bevan M.W."/>
        </authorList>
    </citation>
    <scope>NUCLEOTIDE SEQUENCE</scope>
    <source>
        <strain evidence="2">Bd21</strain>
    </source>
</reference>
<feature type="region of interest" description="Disordered" evidence="1">
    <location>
        <begin position="172"/>
        <end position="228"/>
    </location>
</feature>
<proteinExistence type="predicted"/>
<dbReference type="Proteomes" id="UP000008810">
    <property type="component" value="Chromosome 4"/>
</dbReference>
<dbReference type="InParanoid" id="A0A2K2CP81"/>
<dbReference type="EnsemblPlants" id="PNT63835">
    <property type="protein sequence ID" value="PNT63835"/>
    <property type="gene ID" value="BRADI_4g21628v3"/>
</dbReference>
<reference evidence="2 3" key="1">
    <citation type="journal article" date="2010" name="Nature">
        <title>Genome sequencing and analysis of the model grass Brachypodium distachyon.</title>
        <authorList>
            <consortium name="International Brachypodium Initiative"/>
        </authorList>
    </citation>
    <scope>NUCLEOTIDE SEQUENCE [LARGE SCALE GENOMIC DNA]</scope>
    <source>
        <strain evidence="2 3">Bd21</strain>
    </source>
</reference>
<evidence type="ECO:0000313" key="4">
    <source>
        <dbReference type="Proteomes" id="UP000008810"/>
    </source>
</evidence>
<sequence length="228" mass="24374">MSVPATDVPSNAGPKSQFKAQSSSSPRVLREGIKILQQGTPFPAAAHLSLIPAPPDSLPLPGRTHISPSSFLPPDPLHTSPCLCLPPHQPPPLSFPPYQPPPLHTSPRPHRPPPLSSPSRMASREATVARGTQISRPSHSLSLFLQPWRGAAALKSSCRRIRPWCPDLSPWSAAVERSRRPQALLSPDPTVAPRSLAMERRSGEEPPPPSPPAAGSASVDRRSSLEAS</sequence>
<gene>
    <name evidence="2" type="ORF">BRADI_4g21628v3</name>
</gene>
<accession>A0A2K2CP81</accession>
<feature type="region of interest" description="Disordered" evidence="1">
    <location>
        <begin position="47"/>
        <end position="72"/>
    </location>
</feature>